<feature type="compositionally biased region" description="Basic and acidic residues" evidence="1">
    <location>
        <begin position="261"/>
        <end position="273"/>
    </location>
</feature>
<feature type="region of interest" description="Disordered" evidence="1">
    <location>
        <begin position="232"/>
        <end position="273"/>
    </location>
</feature>
<keyword evidence="2" id="KW-0812">Transmembrane</keyword>
<organism evidence="3 4">
    <name type="scientific">Reticulomyxa filosa</name>
    <dbReference type="NCBI Taxonomy" id="46433"/>
    <lineage>
        <taxon>Eukaryota</taxon>
        <taxon>Sar</taxon>
        <taxon>Rhizaria</taxon>
        <taxon>Retaria</taxon>
        <taxon>Foraminifera</taxon>
        <taxon>Monothalamids</taxon>
        <taxon>Reticulomyxidae</taxon>
        <taxon>Reticulomyxa</taxon>
    </lineage>
</organism>
<reference evidence="3 4" key="1">
    <citation type="journal article" date="2013" name="Curr. Biol.">
        <title>The Genome of the Foraminiferan Reticulomyxa filosa.</title>
        <authorList>
            <person name="Glockner G."/>
            <person name="Hulsmann N."/>
            <person name="Schleicher M."/>
            <person name="Noegel A.A."/>
            <person name="Eichinger L."/>
            <person name="Gallinger C."/>
            <person name="Pawlowski J."/>
            <person name="Sierra R."/>
            <person name="Euteneuer U."/>
            <person name="Pillet L."/>
            <person name="Moustafa A."/>
            <person name="Platzer M."/>
            <person name="Groth M."/>
            <person name="Szafranski K."/>
            <person name="Schliwa M."/>
        </authorList>
    </citation>
    <scope>NUCLEOTIDE SEQUENCE [LARGE SCALE GENOMIC DNA]</scope>
</reference>
<feature type="region of interest" description="Disordered" evidence="1">
    <location>
        <begin position="141"/>
        <end position="168"/>
    </location>
</feature>
<evidence type="ECO:0000313" key="3">
    <source>
        <dbReference type="EMBL" id="ETO17513.1"/>
    </source>
</evidence>
<evidence type="ECO:0000256" key="1">
    <source>
        <dbReference type="SAM" id="MobiDB-lite"/>
    </source>
</evidence>
<feature type="transmembrane region" description="Helical" evidence="2">
    <location>
        <begin position="88"/>
        <end position="109"/>
    </location>
</feature>
<feature type="non-terminal residue" evidence="3">
    <location>
        <position position="273"/>
    </location>
</feature>
<proteinExistence type="predicted"/>
<feature type="compositionally biased region" description="Acidic residues" evidence="1">
    <location>
        <begin position="243"/>
        <end position="255"/>
    </location>
</feature>
<keyword evidence="4" id="KW-1185">Reference proteome</keyword>
<dbReference type="Proteomes" id="UP000023152">
    <property type="component" value="Unassembled WGS sequence"/>
</dbReference>
<dbReference type="AlphaFoldDB" id="X6MU59"/>
<comment type="caution">
    <text evidence="3">The sequence shown here is derived from an EMBL/GenBank/DDBJ whole genome shotgun (WGS) entry which is preliminary data.</text>
</comment>
<evidence type="ECO:0000256" key="2">
    <source>
        <dbReference type="SAM" id="Phobius"/>
    </source>
</evidence>
<evidence type="ECO:0000313" key="4">
    <source>
        <dbReference type="Proteomes" id="UP000023152"/>
    </source>
</evidence>
<sequence length="273" mass="32200">MSLQPGEDHSIFVVANEEISDQEAESGKRYKVLLDTWGLGEYINTFEKGRQYMSKGESRKKAWSILVTIWYVRARIFQRHKKMHSEDLFKLLFFLFLLCLCIYLFLSIVQKQFKKKAHRVKFRRLVKDWLKVQEKKSKDKLLSEEKEEEEKKEEKENETGEMGETQEIEGTEEVISVPALIAATDVKKLEPKITHSFVGGPYFAIKEDNKNFLSGLLIRPNSIRKIKYTEKKKKKKKKKNEDEIMQSDFEDEESEQVTLEPKVDESECYHVKC</sequence>
<name>X6MU59_RETFI</name>
<accession>X6MU59</accession>
<feature type="compositionally biased region" description="Acidic residues" evidence="1">
    <location>
        <begin position="159"/>
        <end position="168"/>
    </location>
</feature>
<keyword evidence="2" id="KW-0472">Membrane</keyword>
<keyword evidence="2" id="KW-1133">Transmembrane helix</keyword>
<protein>
    <submittedName>
        <fullName evidence="3">Uncharacterized protein</fullName>
    </submittedName>
</protein>
<dbReference type="EMBL" id="ASPP01016477">
    <property type="protein sequence ID" value="ETO17513.1"/>
    <property type="molecule type" value="Genomic_DNA"/>
</dbReference>
<gene>
    <name evidence="3" type="ORF">RFI_19811</name>
</gene>